<reference evidence="2" key="1">
    <citation type="journal article" date="2021" name="Front. Microbiol.">
        <title>Comprehensive Comparative Genomics and Phenotyping of Methylobacterium Species.</title>
        <authorList>
            <person name="Alessa O."/>
            <person name="Ogura Y."/>
            <person name="Fujitani Y."/>
            <person name="Takami H."/>
            <person name="Hayashi T."/>
            <person name="Sahin N."/>
            <person name="Tani A."/>
        </authorList>
    </citation>
    <scope>NUCLEOTIDE SEQUENCE</scope>
    <source>
        <strain evidence="2">DSM 19015</strain>
    </source>
</reference>
<accession>A0ABQ4S2M6</accession>
<feature type="region of interest" description="Disordered" evidence="1">
    <location>
        <begin position="57"/>
        <end position="157"/>
    </location>
</feature>
<keyword evidence="3" id="KW-1185">Reference proteome</keyword>
<name>A0ABQ4S2M6_9HYPH</name>
<feature type="compositionally biased region" description="Pro residues" evidence="1">
    <location>
        <begin position="143"/>
        <end position="157"/>
    </location>
</feature>
<reference evidence="2" key="2">
    <citation type="submission" date="2021-08" db="EMBL/GenBank/DDBJ databases">
        <authorList>
            <person name="Tani A."/>
            <person name="Ola A."/>
            <person name="Ogura Y."/>
            <person name="Katsura K."/>
            <person name="Hayashi T."/>
        </authorList>
    </citation>
    <scope>NUCLEOTIDE SEQUENCE</scope>
    <source>
        <strain evidence="2">DSM 19015</strain>
    </source>
</reference>
<organism evidence="2 3">
    <name type="scientific">Methylobacterium iners</name>
    <dbReference type="NCBI Taxonomy" id="418707"/>
    <lineage>
        <taxon>Bacteria</taxon>
        <taxon>Pseudomonadati</taxon>
        <taxon>Pseudomonadota</taxon>
        <taxon>Alphaproteobacteria</taxon>
        <taxon>Hyphomicrobiales</taxon>
        <taxon>Methylobacteriaceae</taxon>
        <taxon>Methylobacterium</taxon>
    </lineage>
</organism>
<protein>
    <submittedName>
        <fullName evidence="2">Uncharacterized protein</fullName>
    </submittedName>
</protein>
<evidence type="ECO:0000313" key="3">
    <source>
        <dbReference type="Proteomes" id="UP001055125"/>
    </source>
</evidence>
<comment type="caution">
    <text evidence="2">The sequence shown here is derived from an EMBL/GenBank/DDBJ whole genome shotgun (WGS) entry which is preliminary data.</text>
</comment>
<proteinExistence type="predicted"/>
<evidence type="ECO:0000256" key="1">
    <source>
        <dbReference type="SAM" id="MobiDB-lite"/>
    </source>
</evidence>
<dbReference type="EMBL" id="BPQP01000088">
    <property type="protein sequence ID" value="GJD97329.1"/>
    <property type="molecule type" value="Genomic_DNA"/>
</dbReference>
<gene>
    <name evidence="2" type="ORF">OCOJLMKI_4558</name>
</gene>
<feature type="compositionally biased region" description="Polar residues" evidence="1">
    <location>
        <begin position="89"/>
        <end position="102"/>
    </location>
</feature>
<dbReference type="Proteomes" id="UP001055125">
    <property type="component" value="Unassembled WGS sequence"/>
</dbReference>
<evidence type="ECO:0000313" key="2">
    <source>
        <dbReference type="EMBL" id="GJD97329.1"/>
    </source>
</evidence>
<sequence>MRSTVTGFLIAAWLAPTVFLPLHVLAQEGAPTPPLDAATGKPANLCQELVAFVQQPDPAKKADPQPAQLASAVQAPKADSAESKPAAQGTAQNTSGQSGQITQSGPGAAGPQGGTQNAAAPSGASGNATPSSNATQAAQTQAAPPPAGPATPVAPKPTPEAIEQVKAAARSNDLSACRSAAQQMRRAGVAMPAPLLALSAMDLNLLQAASQP</sequence>
<feature type="compositionally biased region" description="Low complexity" evidence="1">
    <location>
        <begin position="114"/>
        <end position="142"/>
    </location>
</feature>